<name>A0A7G7G9X3_9BACT</name>
<sequence>MKKVILLLLLPLQLLAQKFTPSEVSRWQQQAKQVTIIRDHFGIPHIYGNTDADAVFGLMYAQCEDDFKRVEMNYIEKLGRLAEVKGEAELYNDLLIRLLIDSTDAINDYNKAEPWLKKLMNAYADGINYYLHQNPQVKPTLLHRFKPWYPLLWTDGSIGAINTADVTVTELKNFYTGSQDFSSATLKKPELPSGSNGFAFAPTKTESGNAILYINPHVTFYFRPEVQVQSKEGLNAYGAVTWGQFFVYQGFNDNCGWMHTSGNTDVADLYEEKIVKKNNGLFYQYNNTLKPVTQKKITLRYRDGDALKTKIINAYYTHHGPIMAQRNGKWLSLKSYNRSMTSLIQSWQRTKAKSFADYKKAMDLKANTSNNTVYADAEGNIAYWHGNYIPVRDTKLDWSKPVDGSIAATEYKGLHKVDETVHLYNPTSGWIQNCNSTPFTAAGSSSPKKENYPAYMAPDGENFRGINAVNIFKNSGKYTLDKVIVDAYNTHLSAFDVLLPALLKAYEANKANATYQPLAEPMKLLAAWDRNSSETSVATTLAIEWAQKLSPAIRQVYIDQGEADQVQKTQGFAQTATAEQLLTPLLEVKQELQTKFGKWEVPWGDINRYQRLSGDLDLQYSDTEPSLPSGFAHSAWGCLPSFVSRTYPGTNKRYGYNGNSFVCAVEFGQRIKAKSLLAGGNSGDPASKHFNDQAEMYTKGQFKEVLFYREDVEKHAEKTYHPGE</sequence>
<keyword evidence="6" id="KW-0479">Metal-binding</keyword>
<accession>A0A7G7G9X3</accession>
<dbReference type="PANTHER" id="PTHR34218">
    <property type="entry name" value="PEPTIDASE S45 PENICILLIN AMIDASE"/>
    <property type="match status" value="1"/>
</dbReference>
<evidence type="ECO:0000313" key="8">
    <source>
        <dbReference type="EMBL" id="QNF33957.1"/>
    </source>
</evidence>
<protein>
    <submittedName>
        <fullName evidence="8">Penicillin acylase family protein</fullName>
    </submittedName>
</protein>
<feature type="binding site" evidence="6">
    <location>
        <position position="268"/>
    </location>
    <ligand>
        <name>Ca(2+)</name>
        <dbReference type="ChEBI" id="CHEBI:29108"/>
    </ligand>
</feature>
<keyword evidence="4" id="KW-0865">Zymogen</keyword>
<evidence type="ECO:0000256" key="6">
    <source>
        <dbReference type="PIRSR" id="PIRSR001227-2"/>
    </source>
</evidence>
<dbReference type="InterPro" id="IPR043147">
    <property type="entry name" value="Penicillin_amidase_A-knob"/>
</dbReference>
<feature type="chain" id="PRO_5028876602" evidence="7">
    <location>
        <begin position="17"/>
        <end position="724"/>
    </location>
</feature>
<dbReference type="InterPro" id="IPR029055">
    <property type="entry name" value="Ntn_hydrolases_N"/>
</dbReference>
<evidence type="ECO:0000256" key="3">
    <source>
        <dbReference type="ARBA" id="ARBA00022801"/>
    </source>
</evidence>
<dbReference type="KEGG" id="aswu:HUW51_14955"/>
<comment type="similarity">
    <text evidence="1">Belongs to the peptidase S45 family.</text>
</comment>
<feature type="binding site" evidence="6">
    <location>
        <position position="265"/>
    </location>
    <ligand>
        <name>Ca(2+)</name>
        <dbReference type="ChEBI" id="CHEBI:29108"/>
    </ligand>
</feature>
<comment type="cofactor">
    <cofactor evidence="6">
        <name>Ca(2+)</name>
        <dbReference type="ChEBI" id="CHEBI:29108"/>
    </cofactor>
    <text evidence="6">Binds 1 Ca(2+) ion per dimer.</text>
</comment>
<feature type="signal peptide" evidence="7">
    <location>
        <begin position="1"/>
        <end position="16"/>
    </location>
</feature>
<feature type="active site" description="Nucleophile" evidence="5">
    <location>
        <position position="195"/>
    </location>
</feature>
<evidence type="ECO:0000313" key="9">
    <source>
        <dbReference type="Proteomes" id="UP000515237"/>
    </source>
</evidence>
<dbReference type="Proteomes" id="UP000515237">
    <property type="component" value="Chromosome"/>
</dbReference>
<dbReference type="SUPFAM" id="SSF56235">
    <property type="entry name" value="N-terminal nucleophile aminohydrolases (Ntn hydrolases)"/>
    <property type="match status" value="1"/>
</dbReference>
<organism evidence="8 9">
    <name type="scientific">Adhaeribacter swui</name>
    <dbReference type="NCBI Taxonomy" id="2086471"/>
    <lineage>
        <taxon>Bacteria</taxon>
        <taxon>Pseudomonadati</taxon>
        <taxon>Bacteroidota</taxon>
        <taxon>Cytophagia</taxon>
        <taxon>Cytophagales</taxon>
        <taxon>Hymenobacteraceae</taxon>
        <taxon>Adhaeribacter</taxon>
    </lineage>
</organism>
<dbReference type="Gene3D" id="1.10.1400.10">
    <property type="match status" value="1"/>
</dbReference>
<evidence type="ECO:0000256" key="7">
    <source>
        <dbReference type="SAM" id="SignalP"/>
    </source>
</evidence>
<dbReference type="GO" id="GO:0046872">
    <property type="term" value="F:metal ion binding"/>
    <property type="evidence" value="ECO:0007669"/>
    <property type="project" value="UniProtKB-KW"/>
</dbReference>
<dbReference type="InterPro" id="IPR014395">
    <property type="entry name" value="Pen/GL7ACA/AHL_acylase"/>
</dbReference>
<dbReference type="GO" id="GO:0016811">
    <property type="term" value="F:hydrolase activity, acting on carbon-nitrogen (but not peptide) bonds, in linear amides"/>
    <property type="evidence" value="ECO:0007669"/>
    <property type="project" value="InterPro"/>
</dbReference>
<dbReference type="Pfam" id="PF01804">
    <property type="entry name" value="Penicil_amidase"/>
    <property type="match status" value="1"/>
</dbReference>
<dbReference type="Gene3D" id="2.30.120.10">
    <property type="match status" value="1"/>
</dbReference>
<proteinExistence type="inferred from homology"/>
<dbReference type="PIRSF" id="PIRSF001227">
    <property type="entry name" value="Pen_acylase"/>
    <property type="match status" value="1"/>
</dbReference>
<evidence type="ECO:0000256" key="4">
    <source>
        <dbReference type="ARBA" id="ARBA00023145"/>
    </source>
</evidence>
<evidence type="ECO:0000256" key="5">
    <source>
        <dbReference type="PIRSR" id="PIRSR001227-1"/>
    </source>
</evidence>
<evidence type="ECO:0000256" key="1">
    <source>
        <dbReference type="ARBA" id="ARBA00006586"/>
    </source>
</evidence>
<gene>
    <name evidence="8" type="ORF">HUW51_14955</name>
</gene>
<dbReference type="Gene3D" id="1.10.439.10">
    <property type="entry name" value="Penicillin Amidohydrolase, domain 1"/>
    <property type="match status" value="1"/>
</dbReference>
<dbReference type="AlphaFoldDB" id="A0A7G7G9X3"/>
<keyword evidence="3" id="KW-0378">Hydrolase</keyword>
<dbReference type="RefSeq" id="WP_185270439.1">
    <property type="nucleotide sequence ID" value="NZ_CP055156.1"/>
</dbReference>
<dbReference type="InterPro" id="IPR002692">
    <property type="entry name" value="S45"/>
</dbReference>
<dbReference type="InterPro" id="IPR043146">
    <property type="entry name" value="Penicillin_amidase_N_B-knob"/>
</dbReference>
<dbReference type="GO" id="GO:0017000">
    <property type="term" value="P:antibiotic biosynthetic process"/>
    <property type="evidence" value="ECO:0007669"/>
    <property type="project" value="InterPro"/>
</dbReference>
<evidence type="ECO:0000256" key="2">
    <source>
        <dbReference type="ARBA" id="ARBA00022729"/>
    </source>
</evidence>
<dbReference type="PANTHER" id="PTHR34218:SF3">
    <property type="entry name" value="ACYL-HOMOSERINE LACTONE ACYLASE PVDQ"/>
    <property type="match status" value="1"/>
</dbReference>
<keyword evidence="6" id="KW-0106">Calcium</keyword>
<reference evidence="8 9" key="1">
    <citation type="journal article" date="2018" name="Int. J. Syst. Evol. Microbiol.">
        <title>Adhaeribacter swui sp. nov., isolated from wet mud.</title>
        <authorList>
            <person name="Kim D.U."/>
            <person name="Kim K.W."/>
            <person name="Kang M.S."/>
            <person name="Kim J.Y."/>
            <person name="Jang J.H."/>
            <person name="Kim M.K."/>
        </authorList>
    </citation>
    <scope>NUCLEOTIDE SEQUENCE [LARGE SCALE GENOMIC DNA]</scope>
    <source>
        <strain evidence="8 9">KCTC 52873</strain>
    </source>
</reference>
<dbReference type="InterPro" id="IPR023343">
    <property type="entry name" value="Penicillin_amidase_dom1"/>
</dbReference>
<keyword evidence="9" id="KW-1185">Reference proteome</keyword>
<dbReference type="EMBL" id="CP055156">
    <property type="protein sequence ID" value="QNF33957.1"/>
    <property type="molecule type" value="Genomic_DNA"/>
</dbReference>
<keyword evidence="2 7" id="KW-0732">Signal</keyword>
<dbReference type="Gene3D" id="3.60.20.10">
    <property type="entry name" value="Glutamine Phosphoribosylpyrophosphate, subunit 1, domain 1"/>
    <property type="match status" value="1"/>
</dbReference>